<feature type="compositionally biased region" description="Basic residues" evidence="1">
    <location>
        <begin position="28"/>
        <end position="37"/>
    </location>
</feature>
<organism evidence="2 3">
    <name type="scientific">Cyclostephanos tholiformis</name>
    <dbReference type="NCBI Taxonomy" id="382380"/>
    <lineage>
        <taxon>Eukaryota</taxon>
        <taxon>Sar</taxon>
        <taxon>Stramenopiles</taxon>
        <taxon>Ochrophyta</taxon>
        <taxon>Bacillariophyta</taxon>
        <taxon>Coscinodiscophyceae</taxon>
        <taxon>Thalassiosirophycidae</taxon>
        <taxon>Stephanodiscales</taxon>
        <taxon>Stephanodiscaceae</taxon>
        <taxon>Cyclostephanos</taxon>
    </lineage>
</organism>
<evidence type="ECO:0000313" key="2">
    <source>
        <dbReference type="EMBL" id="KAL3810440.1"/>
    </source>
</evidence>
<feature type="region of interest" description="Disordered" evidence="1">
    <location>
        <begin position="93"/>
        <end position="115"/>
    </location>
</feature>
<dbReference type="AlphaFoldDB" id="A0ABD3RBR0"/>
<sequence length="115" mass="12379">MKRKRGIKSKPGVPKKGDPDYLTPTQLRNRRKRRARQQRCGGGGVDGIHVVDRTSSSNRIDDVEVDVDVVGGCGWVDRDVVVGVSHRSVDNRRSHVRCGGDDGTGGRRSTSGGGG</sequence>
<evidence type="ECO:0000313" key="3">
    <source>
        <dbReference type="Proteomes" id="UP001530377"/>
    </source>
</evidence>
<protein>
    <submittedName>
        <fullName evidence="2">Uncharacterized protein</fullName>
    </submittedName>
</protein>
<comment type="caution">
    <text evidence="2">The sequence shown here is derived from an EMBL/GenBank/DDBJ whole genome shotgun (WGS) entry which is preliminary data.</text>
</comment>
<reference evidence="2 3" key="1">
    <citation type="submission" date="2024-10" db="EMBL/GenBank/DDBJ databases">
        <title>Updated reference genomes for cyclostephanoid diatoms.</title>
        <authorList>
            <person name="Roberts W.R."/>
            <person name="Alverson A.J."/>
        </authorList>
    </citation>
    <scope>NUCLEOTIDE SEQUENCE [LARGE SCALE GENOMIC DNA]</scope>
    <source>
        <strain evidence="2 3">AJA228-03</strain>
    </source>
</reference>
<keyword evidence="3" id="KW-1185">Reference proteome</keyword>
<gene>
    <name evidence="2" type="ORF">ACHAXA_009480</name>
</gene>
<dbReference type="EMBL" id="JALLPB020000328">
    <property type="protein sequence ID" value="KAL3810440.1"/>
    <property type="molecule type" value="Genomic_DNA"/>
</dbReference>
<accession>A0ABD3RBR0</accession>
<name>A0ABD3RBR0_9STRA</name>
<evidence type="ECO:0000256" key="1">
    <source>
        <dbReference type="SAM" id="MobiDB-lite"/>
    </source>
</evidence>
<dbReference type="Proteomes" id="UP001530377">
    <property type="component" value="Unassembled WGS sequence"/>
</dbReference>
<proteinExistence type="predicted"/>
<feature type="region of interest" description="Disordered" evidence="1">
    <location>
        <begin position="1"/>
        <end position="49"/>
    </location>
</feature>